<dbReference type="PANTHER" id="PTHR43201">
    <property type="entry name" value="ACYL-COA SYNTHETASE"/>
    <property type="match status" value="1"/>
</dbReference>
<dbReference type="Gene3D" id="3.40.50.12780">
    <property type="entry name" value="N-terminal domain of ligase-like"/>
    <property type="match status" value="1"/>
</dbReference>
<keyword evidence="6" id="KW-1185">Reference proteome</keyword>
<dbReference type="SUPFAM" id="SSF56801">
    <property type="entry name" value="Acetyl-CoA synthetase-like"/>
    <property type="match status" value="1"/>
</dbReference>
<sequence length="523" mass="56639">MSVLPGADPRTLAQRLQISLGESITMSARNAPDVASFVLDDGSSHTFAQTNARVNRLVSALRSAGVGPADRLAVFALDSHRYVEIVLAAAKLGAVYVPLNYRLTRQEVDVLVGRAEPVVLFHDDRYATLLEGIAEQHASLRHVVSLDGEGDAYEDLLATGTEDEPLVVASDSDILGLAFTSGTTGLPKGVLQTQRMIKAIVNAQVIDYRMRAGEVRYCAAPAFHISGVCGLLAGVARGFTSVLMPQFDARRVLDLMIADEITAAFMVPTMISTVMQMPDVADHDYERLELIYYGASAMSPTLLARAMDIFGCDFLNAFGAGTEAGLQAVLSPEDHRRALAGHPELLGSIGKPSYGVAMRIVDDEMNDVAPGEVGEIATRSDMLFEGYLGMPEETERALRDGWFRAGDMGYVDDSGYIYLHGRKKDMIIRGGENIYPIEIESTLAEHPQVVQSAVVGVADEHWGEVVRAFVQVVEGATVTPEELATHCGERLARYKVPAEFRLVAALPTNASGKILKRELRTET</sequence>
<dbReference type="Pfam" id="PF00501">
    <property type="entry name" value="AMP-binding"/>
    <property type="match status" value="1"/>
</dbReference>
<comment type="caution">
    <text evidence="5">The sequence shown here is derived from an EMBL/GenBank/DDBJ whole genome shotgun (WGS) entry which is preliminary data.</text>
</comment>
<dbReference type="Pfam" id="PF13193">
    <property type="entry name" value="AMP-binding_C"/>
    <property type="match status" value="1"/>
</dbReference>
<evidence type="ECO:0000259" key="3">
    <source>
        <dbReference type="Pfam" id="PF00501"/>
    </source>
</evidence>
<dbReference type="RefSeq" id="WP_344202746.1">
    <property type="nucleotide sequence ID" value="NZ_BAAAME010000005.1"/>
</dbReference>
<dbReference type="InterPro" id="IPR000873">
    <property type="entry name" value="AMP-dep_synth/lig_dom"/>
</dbReference>
<organism evidence="5 6">
    <name type="scientific">Aeromicrobium alkaliterrae</name>
    <dbReference type="NCBI Taxonomy" id="302168"/>
    <lineage>
        <taxon>Bacteria</taxon>
        <taxon>Bacillati</taxon>
        <taxon>Actinomycetota</taxon>
        <taxon>Actinomycetes</taxon>
        <taxon>Propionibacteriales</taxon>
        <taxon>Nocardioidaceae</taxon>
        <taxon>Aeromicrobium</taxon>
    </lineage>
</organism>
<dbReference type="InterPro" id="IPR042099">
    <property type="entry name" value="ANL_N_sf"/>
</dbReference>
<name>A0ABN2K273_9ACTN</name>
<feature type="domain" description="AMP-binding enzyme C-terminal" evidence="4">
    <location>
        <begin position="438"/>
        <end position="513"/>
    </location>
</feature>
<dbReference type="Gene3D" id="3.30.300.30">
    <property type="match status" value="1"/>
</dbReference>
<proteinExistence type="inferred from homology"/>
<keyword evidence="2 5" id="KW-0436">Ligase</keyword>
<evidence type="ECO:0000313" key="5">
    <source>
        <dbReference type="EMBL" id="GAA1746399.1"/>
    </source>
</evidence>
<gene>
    <name evidence="5" type="ORF">GCM10009710_28090</name>
</gene>
<evidence type="ECO:0000256" key="1">
    <source>
        <dbReference type="ARBA" id="ARBA00006432"/>
    </source>
</evidence>
<evidence type="ECO:0000256" key="2">
    <source>
        <dbReference type="ARBA" id="ARBA00022598"/>
    </source>
</evidence>
<dbReference type="GO" id="GO:0016874">
    <property type="term" value="F:ligase activity"/>
    <property type="evidence" value="ECO:0007669"/>
    <property type="project" value="UniProtKB-KW"/>
</dbReference>
<dbReference type="InterPro" id="IPR045851">
    <property type="entry name" value="AMP-bd_C_sf"/>
</dbReference>
<accession>A0ABN2K273</accession>
<dbReference type="PANTHER" id="PTHR43201:SF5">
    <property type="entry name" value="MEDIUM-CHAIN ACYL-COA LIGASE ACSF2, MITOCHONDRIAL"/>
    <property type="match status" value="1"/>
</dbReference>
<protein>
    <submittedName>
        <fullName evidence="5">Fatty acid--CoA ligase</fullName>
    </submittedName>
</protein>
<dbReference type="Proteomes" id="UP001501057">
    <property type="component" value="Unassembled WGS sequence"/>
</dbReference>
<comment type="similarity">
    <text evidence="1">Belongs to the ATP-dependent AMP-binding enzyme family.</text>
</comment>
<dbReference type="InterPro" id="IPR020845">
    <property type="entry name" value="AMP-binding_CS"/>
</dbReference>
<evidence type="ECO:0000259" key="4">
    <source>
        <dbReference type="Pfam" id="PF13193"/>
    </source>
</evidence>
<dbReference type="PROSITE" id="PS00455">
    <property type="entry name" value="AMP_BINDING"/>
    <property type="match status" value="1"/>
</dbReference>
<evidence type="ECO:0000313" key="6">
    <source>
        <dbReference type="Proteomes" id="UP001501057"/>
    </source>
</evidence>
<dbReference type="InterPro" id="IPR025110">
    <property type="entry name" value="AMP-bd_C"/>
</dbReference>
<feature type="domain" description="AMP-dependent synthetase/ligase" evidence="3">
    <location>
        <begin position="27"/>
        <end position="388"/>
    </location>
</feature>
<dbReference type="EMBL" id="BAAAME010000005">
    <property type="protein sequence ID" value="GAA1746399.1"/>
    <property type="molecule type" value="Genomic_DNA"/>
</dbReference>
<reference evidence="5 6" key="1">
    <citation type="journal article" date="2019" name="Int. J. Syst. Evol. Microbiol.">
        <title>The Global Catalogue of Microorganisms (GCM) 10K type strain sequencing project: providing services to taxonomists for standard genome sequencing and annotation.</title>
        <authorList>
            <consortium name="The Broad Institute Genomics Platform"/>
            <consortium name="The Broad Institute Genome Sequencing Center for Infectious Disease"/>
            <person name="Wu L."/>
            <person name="Ma J."/>
        </authorList>
    </citation>
    <scope>NUCLEOTIDE SEQUENCE [LARGE SCALE GENOMIC DNA]</scope>
    <source>
        <strain evidence="5 6">JCM 13518</strain>
    </source>
</reference>